<gene>
    <name evidence="1" type="ORF">CAMP_LOCUS9530</name>
</gene>
<proteinExistence type="predicted"/>
<dbReference type="EMBL" id="CANHGI010000004">
    <property type="protein sequence ID" value="CAI5446893.1"/>
    <property type="molecule type" value="Genomic_DNA"/>
</dbReference>
<sequence>MYAHEKSNLLIDNWTKQPPTITFSISNRRSDLLIFMRNSLISWTLHIFLQEFQEFIGRSRIAQILA</sequence>
<dbReference type="Proteomes" id="UP001152747">
    <property type="component" value="Unassembled WGS sequence"/>
</dbReference>
<dbReference type="AlphaFoldDB" id="A0A9P1IM54"/>
<name>A0A9P1IM54_9PELO</name>
<evidence type="ECO:0000313" key="1">
    <source>
        <dbReference type="EMBL" id="CAI5446893.1"/>
    </source>
</evidence>
<protein>
    <submittedName>
        <fullName evidence="1">Uncharacterized protein</fullName>
    </submittedName>
</protein>
<keyword evidence="2" id="KW-1185">Reference proteome</keyword>
<organism evidence="1 2">
    <name type="scientific">Caenorhabditis angaria</name>
    <dbReference type="NCBI Taxonomy" id="860376"/>
    <lineage>
        <taxon>Eukaryota</taxon>
        <taxon>Metazoa</taxon>
        <taxon>Ecdysozoa</taxon>
        <taxon>Nematoda</taxon>
        <taxon>Chromadorea</taxon>
        <taxon>Rhabditida</taxon>
        <taxon>Rhabditina</taxon>
        <taxon>Rhabditomorpha</taxon>
        <taxon>Rhabditoidea</taxon>
        <taxon>Rhabditidae</taxon>
        <taxon>Peloderinae</taxon>
        <taxon>Caenorhabditis</taxon>
    </lineage>
</organism>
<reference evidence="1" key="1">
    <citation type="submission" date="2022-11" db="EMBL/GenBank/DDBJ databases">
        <authorList>
            <person name="Kikuchi T."/>
        </authorList>
    </citation>
    <scope>NUCLEOTIDE SEQUENCE</scope>
    <source>
        <strain evidence="1">PS1010</strain>
    </source>
</reference>
<evidence type="ECO:0000313" key="2">
    <source>
        <dbReference type="Proteomes" id="UP001152747"/>
    </source>
</evidence>
<accession>A0A9P1IM54</accession>
<comment type="caution">
    <text evidence="1">The sequence shown here is derived from an EMBL/GenBank/DDBJ whole genome shotgun (WGS) entry which is preliminary data.</text>
</comment>